<proteinExistence type="predicted"/>
<feature type="non-terminal residue" evidence="1">
    <location>
        <position position="52"/>
    </location>
</feature>
<organism evidence="1">
    <name type="scientific">marine sediment metagenome</name>
    <dbReference type="NCBI Taxonomy" id="412755"/>
    <lineage>
        <taxon>unclassified sequences</taxon>
        <taxon>metagenomes</taxon>
        <taxon>ecological metagenomes</taxon>
    </lineage>
</organism>
<sequence length="52" mass="6098">IPPFSFYPINVEFQDLFHKLISASNPASFESFIKNFEKDTGEKIYMPIDDLR</sequence>
<dbReference type="AlphaFoldDB" id="X1S237"/>
<dbReference type="EMBL" id="BARV01045499">
    <property type="protein sequence ID" value="GAI69470.1"/>
    <property type="molecule type" value="Genomic_DNA"/>
</dbReference>
<accession>X1S237</accession>
<evidence type="ECO:0000313" key="1">
    <source>
        <dbReference type="EMBL" id="GAI69470.1"/>
    </source>
</evidence>
<protein>
    <submittedName>
        <fullName evidence="1">Uncharacterized protein</fullName>
    </submittedName>
</protein>
<name>X1S237_9ZZZZ</name>
<gene>
    <name evidence="1" type="ORF">S06H3_66608</name>
</gene>
<reference evidence="1" key="1">
    <citation type="journal article" date="2014" name="Front. Microbiol.">
        <title>High frequency of phylogenetically diverse reductive dehalogenase-homologous genes in deep subseafloor sedimentary metagenomes.</title>
        <authorList>
            <person name="Kawai M."/>
            <person name="Futagami T."/>
            <person name="Toyoda A."/>
            <person name="Takaki Y."/>
            <person name="Nishi S."/>
            <person name="Hori S."/>
            <person name="Arai W."/>
            <person name="Tsubouchi T."/>
            <person name="Morono Y."/>
            <person name="Uchiyama I."/>
            <person name="Ito T."/>
            <person name="Fujiyama A."/>
            <person name="Inagaki F."/>
            <person name="Takami H."/>
        </authorList>
    </citation>
    <scope>NUCLEOTIDE SEQUENCE</scope>
    <source>
        <strain evidence="1">Expedition CK06-06</strain>
    </source>
</reference>
<feature type="non-terminal residue" evidence="1">
    <location>
        <position position="1"/>
    </location>
</feature>
<comment type="caution">
    <text evidence="1">The sequence shown here is derived from an EMBL/GenBank/DDBJ whole genome shotgun (WGS) entry which is preliminary data.</text>
</comment>